<dbReference type="Pfam" id="PF00149">
    <property type="entry name" value="Metallophos"/>
    <property type="match status" value="1"/>
</dbReference>
<comment type="caution">
    <text evidence="10">The sequence shown here is derived from an EMBL/GenBank/DDBJ whole genome shotgun (WGS) entry which is preliminary data.</text>
</comment>
<accession>A0A9W7ZUK4</accession>
<feature type="domain" description="5'-Nucleotidase C-terminal" evidence="9">
    <location>
        <begin position="439"/>
        <end position="628"/>
    </location>
</feature>
<dbReference type="EMBL" id="JANBPT010000761">
    <property type="protein sequence ID" value="KAJ1913286.1"/>
    <property type="molecule type" value="Genomic_DNA"/>
</dbReference>
<dbReference type="InterPro" id="IPR008334">
    <property type="entry name" value="5'-Nucleotdase_C"/>
</dbReference>
<dbReference type="FunFam" id="3.60.21.10:FF:000020">
    <property type="entry name" value="NT5E isoform 4"/>
    <property type="match status" value="1"/>
</dbReference>
<dbReference type="Gene3D" id="3.60.21.10">
    <property type="match status" value="1"/>
</dbReference>
<dbReference type="Proteomes" id="UP001150569">
    <property type="component" value="Unassembled WGS sequence"/>
</dbReference>
<protein>
    <recommendedName>
        <fullName evidence="12">5'-nucleotidase</fullName>
    </recommendedName>
</protein>
<dbReference type="Pfam" id="PF02872">
    <property type="entry name" value="5_nucleotid_C"/>
    <property type="match status" value="1"/>
</dbReference>
<feature type="compositionally biased region" description="Low complexity" evidence="7">
    <location>
        <begin position="579"/>
        <end position="596"/>
    </location>
</feature>
<feature type="signal peptide" evidence="6">
    <location>
        <begin position="1"/>
        <end position="22"/>
    </location>
</feature>
<dbReference type="PRINTS" id="PR01607">
    <property type="entry name" value="APYRASEFAMLY"/>
</dbReference>
<evidence type="ECO:0000256" key="7">
    <source>
        <dbReference type="SAM" id="MobiDB-lite"/>
    </source>
</evidence>
<dbReference type="PANTHER" id="PTHR11575">
    <property type="entry name" value="5'-NUCLEOTIDASE-RELATED"/>
    <property type="match status" value="1"/>
</dbReference>
<evidence type="ECO:0000256" key="2">
    <source>
        <dbReference type="ARBA" id="ARBA00022723"/>
    </source>
</evidence>
<evidence type="ECO:0000256" key="5">
    <source>
        <dbReference type="ARBA" id="ARBA00022801"/>
    </source>
</evidence>
<dbReference type="GO" id="GO:0046872">
    <property type="term" value="F:metal ion binding"/>
    <property type="evidence" value="ECO:0007669"/>
    <property type="project" value="UniProtKB-KW"/>
</dbReference>
<sequence length="668" mass="72608">MKFTSYAVLWAAVLWAQASVSADRDAGAPLLAVPNSDPAASIKLNTQSDEPYVPSLVQVVKAGPSPAAGAKTHLGLPAGVTHTAESHVMYDNSKPYAGPIPASLPFTGSPRPQPRGASAQSGTTLQLRIGFTNDIHAHEDEFNFIGSDCIPQDFTSGTCYGGMARIKTVFDALRAGHRDTLIFDAGDQFQGTLFYSYYKGNSTSRFINGLGYDAMTIGNHEFDDGPEHLARFFSQLNFPVVCSNLDLTASPHLNQWVKPYVIYPEYNLAILGFVTVNTKFISKPGDNVKFLDPATQVNKYIKELRAKGIQRFIALSHNGYKQDMEVALKTEGQLAVIVGGHSHTYLSPDPHDPDSKGPYPTKVGINGRSTYIVQAKKFGEYVGYLDLEITEDGQAAWLAGQPIHMTTQIPKDPYFAKQVSLWREPFDRTGGYAISQLPFDLPQQPCKTGECLLGNMVTDAMLEVGRRNHPEATIALMNSDGMRMGMRLGNVTINSLVNVLPNESYLVYLKMTGKEIRDVLVGAVTEINQVDQNPVTVFIQYSGLQMEFDPTAKTVKQVYVRASSGQSVTPLQQLAAGAGTYSAGPSSPSSSPVPDSNGGGNGEWVPLDEGASYNVISTDFITEGGDHLFATPAPSTRITKMYNMLYEYVKTRPKLEPVLDGRMISTAA</sequence>
<dbReference type="Gene3D" id="3.90.780.10">
    <property type="entry name" value="5'-Nucleotidase, C-terminal domain"/>
    <property type="match status" value="1"/>
</dbReference>
<evidence type="ECO:0000259" key="8">
    <source>
        <dbReference type="Pfam" id="PF00149"/>
    </source>
</evidence>
<proteinExistence type="inferred from homology"/>
<dbReference type="InterPro" id="IPR036907">
    <property type="entry name" value="5'-Nucleotdase_C_sf"/>
</dbReference>
<evidence type="ECO:0000256" key="6">
    <source>
        <dbReference type="RuleBase" id="RU362119"/>
    </source>
</evidence>
<evidence type="ECO:0000313" key="11">
    <source>
        <dbReference type="Proteomes" id="UP001150569"/>
    </source>
</evidence>
<organism evidence="10 11">
    <name type="scientific">Tieghemiomyces parasiticus</name>
    <dbReference type="NCBI Taxonomy" id="78921"/>
    <lineage>
        <taxon>Eukaryota</taxon>
        <taxon>Fungi</taxon>
        <taxon>Fungi incertae sedis</taxon>
        <taxon>Zoopagomycota</taxon>
        <taxon>Kickxellomycotina</taxon>
        <taxon>Dimargaritomycetes</taxon>
        <taxon>Dimargaritales</taxon>
        <taxon>Dimargaritaceae</taxon>
        <taxon>Tieghemiomyces</taxon>
    </lineage>
</organism>
<keyword evidence="11" id="KW-1185">Reference proteome</keyword>
<gene>
    <name evidence="10" type="ORF">IWQ60_009272</name>
</gene>
<comment type="similarity">
    <text evidence="1 6">Belongs to the 5'-nucleotidase family.</text>
</comment>
<keyword evidence="2" id="KW-0479">Metal-binding</keyword>
<feature type="chain" id="PRO_5041019578" description="5'-nucleotidase" evidence="6">
    <location>
        <begin position="23"/>
        <end position="668"/>
    </location>
</feature>
<dbReference type="GO" id="GO:0009166">
    <property type="term" value="P:nucleotide catabolic process"/>
    <property type="evidence" value="ECO:0007669"/>
    <property type="project" value="InterPro"/>
</dbReference>
<dbReference type="OrthoDB" id="10252235at2759"/>
<dbReference type="InterPro" id="IPR029052">
    <property type="entry name" value="Metallo-depent_PP-like"/>
</dbReference>
<evidence type="ECO:0000256" key="1">
    <source>
        <dbReference type="ARBA" id="ARBA00006654"/>
    </source>
</evidence>
<feature type="domain" description="Calcineurin-like phosphoesterase" evidence="8">
    <location>
        <begin position="127"/>
        <end position="345"/>
    </location>
</feature>
<dbReference type="InterPro" id="IPR006146">
    <property type="entry name" value="5'-Nucleotdase_CS"/>
</dbReference>
<dbReference type="PANTHER" id="PTHR11575:SF24">
    <property type="entry name" value="5'-NUCLEOTIDASE"/>
    <property type="match status" value="1"/>
</dbReference>
<evidence type="ECO:0000313" key="10">
    <source>
        <dbReference type="EMBL" id="KAJ1913286.1"/>
    </source>
</evidence>
<keyword evidence="3 6" id="KW-0732">Signal</keyword>
<dbReference type="InterPro" id="IPR004843">
    <property type="entry name" value="Calcineurin-like_PHP"/>
</dbReference>
<keyword evidence="4 6" id="KW-0547">Nucleotide-binding</keyword>
<feature type="region of interest" description="Disordered" evidence="7">
    <location>
        <begin position="579"/>
        <end position="604"/>
    </location>
</feature>
<evidence type="ECO:0000256" key="4">
    <source>
        <dbReference type="ARBA" id="ARBA00022741"/>
    </source>
</evidence>
<dbReference type="PROSITE" id="PS00786">
    <property type="entry name" value="5_NUCLEOTIDASE_2"/>
    <property type="match status" value="1"/>
</dbReference>
<evidence type="ECO:0000256" key="3">
    <source>
        <dbReference type="ARBA" id="ARBA00022729"/>
    </source>
</evidence>
<dbReference type="SUPFAM" id="SSF56300">
    <property type="entry name" value="Metallo-dependent phosphatases"/>
    <property type="match status" value="1"/>
</dbReference>
<dbReference type="GO" id="GO:0016788">
    <property type="term" value="F:hydrolase activity, acting on ester bonds"/>
    <property type="evidence" value="ECO:0007669"/>
    <property type="project" value="InterPro"/>
</dbReference>
<evidence type="ECO:0008006" key="12">
    <source>
        <dbReference type="Google" id="ProtNLM"/>
    </source>
</evidence>
<dbReference type="SUPFAM" id="SSF55816">
    <property type="entry name" value="5'-nucleotidase (syn. UDP-sugar hydrolase), C-terminal domain"/>
    <property type="match status" value="1"/>
</dbReference>
<dbReference type="InterPro" id="IPR006179">
    <property type="entry name" value="5_nucleotidase/apyrase"/>
</dbReference>
<name>A0A9W7ZUK4_9FUNG</name>
<evidence type="ECO:0000259" key="9">
    <source>
        <dbReference type="Pfam" id="PF02872"/>
    </source>
</evidence>
<dbReference type="GO" id="GO:0000166">
    <property type="term" value="F:nucleotide binding"/>
    <property type="evidence" value="ECO:0007669"/>
    <property type="project" value="UniProtKB-KW"/>
</dbReference>
<keyword evidence="5 6" id="KW-0378">Hydrolase</keyword>
<reference evidence="10" key="1">
    <citation type="submission" date="2022-07" db="EMBL/GenBank/DDBJ databases">
        <title>Phylogenomic reconstructions and comparative analyses of Kickxellomycotina fungi.</title>
        <authorList>
            <person name="Reynolds N.K."/>
            <person name="Stajich J.E."/>
            <person name="Barry K."/>
            <person name="Grigoriev I.V."/>
            <person name="Crous P."/>
            <person name="Smith M.E."/>
        </authorList>
    </citation>
    <scope>NUCLEOTIDE SEQUENCE</scope>
    <source>
        <strain evidence="10">RSA 861</strain>
    </source>
</reference>
<dbReference type="AlphaFoldDB" id="A0A9W7ZUK4"/>